<gene>
    <name evidence="2" type="ORF">U9M48_008652</name>
</gene>
<reference evidence="2 3" key="1">
    <citation type="submission" date="2024-02" db="EMBL/GenBank/DDBJ databases">
        <title>High-quality chromosome-scale genome assembly of Pensacola bahiagrass (Paspalum notatum Flugge var. saurae).</title>
        <authorList>
            <person name="Vega J.M."/>
            <person name="Podio M."/>
            <person name="Orjuela J."/>
            <person name="Siena L.A."/>
            <person name="Pessino S.C."/>
            <person name="Combes M.C."/>
            <person name="Mariac C."/>
            <person name="Albertini E."/>
            <person name="Pupilli F."/>
            <person name="Ortiz J.P.A."/>
            <person name="Leblanc O."/>
        </authorList>
    </citation>
    <scope>NUCLEOTIDE SEQUENCE [LARGE SCALE GENOMIC DNA]</scope>
    <source>
        <strain evidence="2">R1</strain>
        <tissue evidence="2">Leaf</tissue>
    </source>
</reference>
<dbReference type="Proteomes" id="UP001341281">
    <property type="component" value="Chromosome 02"/>
</dbReference>
<feature type="compositionally biased region" description="Polar residues" evidence="1">
    <location>
        <begin position="112"/>
        <end position="123"/>
    </location>
</feature>
<organism evidence="2 3">
    <name type="scientific">Paspalum notatum var. saurae</name>
    <dbReference type="NCBI Taxonomy" id="547442"/>
    <lineage>
        <taxon>Eukaryota</taxon>
        <taxon>Viridiplantae</taxon>
        <taxon>Streptophyta</taxon>
        <taxon>Embryophyta</taxon>
        <taxon>Tracheophyta</taxon>
        <taxon>Spermatophyta</taxon>
        <taxon>Magnoliopsida</taxon>
        <taxon>Liliopsida</taxon>
        <taxon>Poales</taxon>
        <taxon>Poaceae</taxon>
        <taxon>PACMAD clade</taxon>
        <taxon>Panicoideae</taxon>
        <taxon>Andropogonodae</taxon>
        <taxon>Paspaleae</taxon>
        <taxon>Paspalinae</taxon>
        <taxon>Paspalum</taxon>
    </lineage>
</organism>
<evidence type="ECO:0000313" key="2">
    <source>
        <dbReference type="EMBL" id="WVZ58373.1"/>
    </source>
</evidence>
<accession>A0AAQ3SPP6</accession>
<name>A0AAQ3SPP6_PASNO</name>
<evidence type="ECO:0000313" key="3">
    <source>
        <dbReference type="Proteomes" id="UP001341281"/>
    </source>
</evidence>
<dbReference type="AlphaFoldDB" id="A0AAQ3SPP6"/>
<proteinExistence type="predicted"/>
<feature type="compositionally biased region" description="Acidic residues" evidence="1">
    <location>
        <begin position="124"/>
        <end position="133"/>
    </location>
</feature>
<feature type="region of interest" description="Disordered" evidence="1">
    <location>
        <begin position="109"/>
        <end position="133"/>
    </location>
</feature>
<dbReference type="EMBL" id="CP144746">
    <property type="protein sequence ID" value="WVZ58373.1"/>
    <property type="molecule type" value="Genomic_DNA"/>
</dbReference>
<evidence type="ECO:0000256" key="1">
    <source>
        <dbReference type="SAM" id="MobiDB-lite"/>
    </source>
</evidence>
<sequence length="342" mass="40480">MADWTEVPIEERHLGGMVDLLKEVLLHLGVLPKKLRYRAMGREDWDPVRVYLEIGEEPRAGVDLHFWIVRCVEAAPSVYQAVQKVTMTALKQISRDYRAHLEDSPYRFLPQNPLTTQSSQATQEMEEAPEHEEDSCLEVTARYLLEQDSYLHSLENDYSRLDWHFKNTVQLSKKQEADNKLLTKDREMLLKELMEFQRVMEQKIQQERYMRLTMQARMDRTEKQTKKVEDTNTQLGQALVDLTESTLPLLEENQRIKRKIAYLEPNNAHDAVNLTNLLRMSVCLQEKEERILAAWRALDARRKKELREMRRQLPPEQRSKIRRENFGVPRTHLRVRASFRDG</sequence>
<keyword evidence="3" id="KW-1185">Reference proteome</keyword>
<protein>
    <submittedName>
        <fullName evidence="2">Uncharacterized protein</fullName>
    </submittedName>
</protein>